<dbReference type="PANTHER" id="PTHR43102:SF2">
    <property type="entry name" value="GAF DOMAIN-CONTAINING PROTEIN"/>
    <property type="match status" value="1"/>
</dbReference>
<reference evidence="6 7" key="1">
    <citation type="submission" date="2023-12" db="EMBL/GenBank/DDBJ databases">
        <title>Baltic Sea Cyanobacteria.</title>
        <authorList>
            <person name="Delbaje E."/>
            <person name="Fewer D.P."/>
            <person name="Shishido T.K."/>
        </authorList>
    </citation>
    <scope>NUCLEOTIDE SEQUENCE [LARGE SCALE GENOMIC DNA]</scope>
    <source>
        <strain evidence="6 7">UHCC 0139</strain>
    </source>
</reference>
<gene>
    <name evidence="6" type="ORF">VB738_03140</name>
</gene>
<organism evidence="6 7">
    <name type="scientific">Cyanobium gracile UHCC 0139</name>
    <dbReference type="NCBI Taxonomy" id="3110308"/>
    <lineage>
        <taxon>Bacteria</taxon>
        <taxon>Bacillati</taxon>
        <taxon>Cyanobacteriota</taxon>
        <taxon>Cyanophyceae</taxon>
        <taxon>Synechococcales</taxon>
        <taxon>Prochlorococcaceae</taxon>
        <taxon>Cyanobium</taxon>
    </lineage>
</organism>
<dbReference type="PROSITE" id="PS50110">
    <property type="entry name" value="RESPONSE_REGULATORY"/>
    <property type="match status" value="1"/>
</dbReference>
<dbReference type="SUPFAM" id="SSF55781">
    <property type="entry name" value="GAF domain-like"/>
    <property type="match status" value="1"/>
</dbReference>
<protein>
    <submittedName>
        <fullName evidence="6">MBL fold metallo-hydrolase</fullName>
    </submittedName>
</protein>
<keyword evidence="1" id="KW-0808">Transferase</keyword>
<evidence type="ECO:0000313" key="6">
    <source>
        <dbReference type="EMBL" id="MEA5390250.1"/>
    </source>
</evidence>
<dbReference type="InterPro" id="IPR001279">
    <property type="entry name" value="Metallo-B-lactamas"/>
</dbReference>
<dbReference type="Pfam" id="PF01590">
    <property type="entry name" value="GAF"/>
    <property type="match status" value="1"/>
</dbReference>
<feature type="region of interest" description="Disordered" evidence="4">
    <location>
        <begin position="289"/>
        <end position="323"/>
    </location>
</feature>
<feature type="domain" description="Response regulatory" evidence="5">
    <location>
        <begin position="324"/>
        <end position="439"/>
    </location>
</feature>
<dbReference type="PANTHER" id="PTHR43102">
    <property type="entry name" value="SLR1143 PROTEIN"/>
    <property type="match status" value="1"/>
</dbReference>
<dbReference type="InterPro" id="IPR003018">
    <property type="entry name" value="GAF"/>
</dbReference>
<dbReference type="Gene3D" id="3.30.450.40">
    <property type="match status" value="1"/>
</dbReference>
<dbReference type="SUPFAM" id="SSF56281">
    <property type="entry name" value="Metallo-hydrolase/oxidoreductase"/>
    <property type="match status" value="1"/>
</dbReference>
<evidence type="ECO:0000256" key="4">
    <source>
        <dbReference type="SAM" id="MobiDB-lite"/>
    </source>
</evidence>
<feature type="compositionally biased region" description="Low complexity" evidence="4">
    <location>
        <begin position="292"/>
        <end position="302"/>
    </location>
</feature>
<dbReference type="SMART" id="SM00849">
    <property type="entry name" value="Lactamase_B"/>
    <property type="match status" value="1"/>
</dbReference>
<dbReference type="InterPro" id="IPR036866">
    <property type="entry name" value="RibonucZ/Hydroxyglut_hydro"/>
</dbReference>
<name>A0ABU5RR77_9CYAN</name>
<keyword evidence="2" id="KW-0418">Kinase</keyword>
<comment type="caution">
    <text evidence="3">Lacks conserved residue(s) required for the propagation of feature annotation.</text>
</comment>
<dbReference type="Proteomes" id="UP001304461">
    <property type="component" value="Unassembled WGS sequence"/>
</dbReference>
<dbReference type="EMBL" id="JAYGHX010000001">
    <property type="protein sequence ID" value="MEA5390250.1"/>
    <property type="molecule type" value="Genomic_DNA"/>
</dbReference>
<dbReference type="InterPro" id="IPR001789">
    <property type="entry name" value="Sig_transdc_resp-reg_receiver"/>
</dbReference>
<dbReference type="Gene3D" id="3.40.50.2300">
    <property type="match status" value="1"/>
</dbReference>
<evidence type="ECO:0000256" key="3">
    <source>
        <dbReference type="PROSITE-ProRule" id="PRU00169"/>
    </source>
</evidence>
<proteinExistence type="predicted"/>
<dbReference type="SUPFAM" id="SSF52172">
    <property type="entry name" value="CheY-like"/>
    <property type="match status" value="1"/>
</dbReference>
<sequence length="615" mass="67176">MLVRFWGTRGSIAKPGPDTFRFGGNTSCVEVRSDAGTLLVIDCGTGAHGLGQALMQERPDGMEGSLLISHTHWDHIQGFPFFAPFFAPGHTWDVFGPSGLSGSLRSVLSGQMQHAYFPVTLEQFAATIRYHDLHEGTFRIGDVTITTHLLNHPALTLAYRLQADGATVIYCCDHEPHDPALASGVGPLSGQDLHYAAFIEGADLVIHDAQYTALEFPAKLGWGHSSVEYAVRLCEEAGVARLALTHHDPLRNDATIDLILAGVRADLAERGTPLEVLAAAEGLVLRTSARTPDAANGAPPAEAESEPGSEPDPGALNGDAGGPPALVWVTDRDLEAALTTALRLEGLPFHVASGEADLTRRLERDGASLLLLEQAPPVRDGPELVRRLRESPATAMAEIPVVMLAATEEQARYDDPLVSEWLVLPVSESFLRARLRAWSLRTPCRWERARPPQDEERRLRRLAELGLLDTEREERFDRLTRIAAAAFDVPIALISLIDAERQWFKSCHGLATGQTSRDLAFCAHAILQRSDLLVADTWLDERFAENPLVLGEPRIRFYAGAPLILDDGTCLGTLCLIDTRPRQLSGAELSLLHDLRDLVLLELSPQPWPFAVHHS</sequence>
<evidence type="ECO:0000256" key="2">
    <source>
        <dbReference type="ARBA" id="ARBA00022777"/>
    </source>
</evidence>
<comment type="caution">
    <text evidence="6">The sequence shown here is derived from an EMBL/GenBank/DDBJ whole genome shotgun (WGS) entry which is preliminary data.</text>
</comment>
<dbReference type="SMART" id="SM00065">
    <property type="entry name" value="GAF"/>
    <property type="match status" value="1"/>
</dbReference>
<dbReference type="CDD" id="cd07715">
    <property type="entry name" value="TaR3-like_MBL-fold"/>
    <property type="match status" value="1"/>
</dbReference>
<dbReference type="InterPro" id="IPR011006">
    <property type="entry name" value="CheY-like_superfamily"/>
</dbReference>
<dbReference type="InterPro" id="IPR029016">
    <property type="entry name" value="GAF-like_dom_sf"/>
</dbReference>
<dbReference type="Pfam" id="PF12706">
    <property type="entry name" value="Lactamase_B_2"/>
    <property type="match status" value="1"/>
</dbReference>
<evidence type="ECO:0000313" key="7">
    <source>
        <dbReference type="Proteomes" id="UP001304461"/>
    </source>
</evidence>
<accession>A0ABU5RR77</accession>
<evidence type="ECO:0000259" key="5">
    <source>
        <dbReference type="PROSITE" id="PS50110"/>
    </source>
</evidence>
<dbReference type="Gene3D" id="3.60.15.10">
    <property type="entry name" value="Ribonuclease Z/Hydroxyacylglutathione hydrolase-like"/>
    <property type="match status" value="1"/>
</dbReference>
<evidence type="ECO:0000256" key="1">
    <source>
        <dbReference type="ARBA" id="ARBA00022679"/>
    </source>
</evidence>
<keyword evidence="7" id="KW-1185">Reference proteome</keyword>
<dbReference type="RefSeq" id="WP_323304339.1">
    <property type="nucleotide sequence ID" value="NZ_JAYGHX010000001.1"/>
</dbReference>